<evidence type="ECO:0000256" key="7">
    <source>
        <dbReference type="ARBA" id="ARBA00022970"/>
    </source>
</evidence>
<dbReference type="EMBL" id="CP038908">
    <property type="protein sequence ID" value="QGO04224.1"/>
    <property type="molecule type" value="Genomic_DNA"/>
</dbReference>
<evidence type="ECO:0000256" key="9">
    <source>
        <dbReference type="ARBA" id="ARBA00023136"/>
    </source>
</evidence>
<keyword evidence="12" id="KW-1185">Reference proteome</keyword>
<evidence type="ECO:0000256" key="3">
    <source>
        <dbReference type="ARBA" id="ARBA00022448"/>
    </source>
</evidence>
<sequence length="404" mass="43238">MKNTLGSILIIAGTAIGGGMLALPLASAGPGFSASITLLAVIWLGLLASAFVLLEVVLAFPKGTNFGTIARLTLGLPGQIAMWISMLMLLYALDAAYISGGSSLIVAALSQAFDLPISAHLSACLFLLILGSIVWYSTRAVDRVNSILFSLKGVAFILLLSLFAPHVNLTQLLDSGNSHYLLYAIPIFFTSFGFHPVIPTIASYNDLDPKRCRRIILIGGSLPIIIYLVWEISTLGIIPRTGDNSFHAILNQQGSVGEMMIAFHHILNNKLITLTANAFSDIAVTTSFLGVSLALFDFIADATKRPNTIKGRSQTALMAFLPPLAFALFYPNGFILALSNAAIVFAITLAVPVLSAWRLRTTGKTGTYKVAGGYILFTSLLIYYLVICIIQICSDCGMLAQFGH</sequence>
<dbReference type="InterPro" id="IPR018227">
    <property type="entry name" value="Amino_acid_transport_2"/>
</dbReference>
<dbReference type="AlphaFoldDB" id="A0A9Q5YL12"/>
<feature type="transmembrane region" description="Helical" evidence="10">
    <location>
        <begin position="38"/>
        <end position="60"/>
    </location>
</feature>
<dbReference type="InterPro" id="IPR013059">
    <property type="entry name" value="Trp_tyr_transpt"/>
</dbReference>
<evidence type="ECO:0000256" key="10">
    <source>
        <dbReference type="RuleBase" id="RU367149"/>
    </source>
</evidence>
<keyword evidence="4 10" id="KW-1003">Cell membrane</keyword>
<keyword evidence="9 10" id="KW-0472">Membrane</keyword>
<evidence type="ECO:0000313" key="11">
    <source>
        <dbReference type="EMBL" id="QGO04224.1"/>
    </source>
</evidence>
<dbReference type="Gene3D" id="1.20.1740.10">
    <property type="entry name" value="Amino acid/polyamine transporter I"/>
    <property type="match status" value="1"/>
</dbReference>
<accession>A0A9Q5YL12</accession>
<name>A0A9Q5YL12_PISSA</name>
<dbReference type="GO" id="GO:0003333">
    <property type="term" value="P:amino acid transmembrane transport"/>
    <property type="evidence" value="ECO:0007669"/>
    <property type="project" value="InterPro"/>
</dbReference>
<keyword evidence="7 10" id="KW-0029">Amino-acid transport</keyword>
<dbReference type="Proteomes" id="UP000422232">
    <property type="component" value="Chromosome"/>
</dbReference>
<comment type="caution">
    <text evidence="10">Lacks conserved residue(s) required for the propagation of feature annotation.</text>
</comment>
<feature type="transmembrane region" description="Helical" evidence="10">
    <location>
        <begin position="341"/>
        <end position="359"/>
    </location>
</feature>
<evidence type="ECO:0000256" key="5">
    <source>
        <dbReference type="ARBA" id="ARBA00022519"/>
    </source>
</evidence>
<feature type="transmembrane region" description="Helical" evidence="10">
    <location>
        <begin position="315"/>
        <end position="335"/>
    </location>
</feature>
<dbReference type="GO" id="GO:0005886">
    <property type="term" value="C:plasma membrane"/>
    <property type="evidence" value="ECO:0007669"/>
    <property type="project" value="UniProtKB-SubCell"/>
</dbReference>
<feature type="transmembrane region" description="Helical" evidence="10">
    <location>
        <begin position="180"/>
        <end position="203"/>
    </location>
</feature>
<gene>
    <name evidence="11" type="primary">tyrP_1</name>
    <name evidence="11" type="ORF">Psal009_00079</name>
</gene>
<evidence type="ECO:0000256" key="8">
    <source>
        <dbReference type="ARBA" id="ARBA00022989"/>
    </source>
</evidence>
<dbReference type="InterPro" id="IPR013061">
    <property type="entry name" value="Trp/try_permease_CS"/>
</dbReference>
<dbReference type="PROSITE" id="PS00594">
    <property type="entry name" value="AROMATIC_AA_PERMEASE_1"/>
    <property type="match status" value="1"/>
</dbReference>
<feature type="transmembrane region" description="Helical" evidence="10">
    <location>
        <begin position="148"/>
        <end position="168"/>
    </location>
</feature>
<feature type="transmembrane region" description="Helical" evidence="10">
    <location>
        <begin position="115"/>
        <end position="136"/>
    </location>
</feature>
<comment type="similarity">
    <text evidence="2 10">Belongs to the amino acid/polyamine transporter 2 family. Mtr/TnaB/TyrP permease subfamily.</text>
</comment>
<protein>
    <recommendedName>
        <fullName evidence="10">Aromatic amino acid permease</fullName>
    </recommendedName>
</protein>
<feature type="transmembrane region" description="Helical" evidence="10">
    <location>
        <begin position="215"/>
        <end position="238"/>
    </location>
</feature>
<keyword evidence="3 10" id="KW-0813">Transport</keyword>
<evidence type="ECO:0000313" key="12">
    <source>
        <dbReference type="Proteomes" id="UP000422232"/>
    </source>
</evidence>
<feature type="transmembrane region" description="Helical" evidence="10">
    <location>
        <begin position="371"/>
        <end position="392"/>
    </location>
</feature>
<evidence type="ECO:0000256" key="1">
    <source>
        <dbReference type="ARBA" id="ARBA00004429"/>
    </source>
</evidence>
<dbReference type="GeneID" id="66739279"/>
<evidence type="ECO:0000256" key="4">
    <source>
        <dbReference type="ARBA" id="ARBA00022475"/>
    </source>
</evidence>
<organism evidence="11 12">
    <name type="scientific">Piscirickettsia salmonis</name>
    <dbReference type="NCBI Taxonomy" id="1238"/>
    <lineage>
        <taxon>Bacteria</taxon>
        <taxon>Pseudomonadati</taxon>
        <taxon>Pseudomonadota</taxon>
        <taxon>Gammaproteobacteria</taxon>
        <taxon>Thiotrichales</taxon>
        <taxon>Piscirickettsiaceae</taxon>
        <taxon>Piscirickettsia</taxon>
    </lineage>
</organism>
<dbReference type="PANTHER" id="PTHR46997">
    <property type="entry name" value="LOW AFFINITY TRYPTOPHAN PERMEASE-RELATED"/>
    <property type="match status" value="1"/>
</dbReference>
<comment type="function">
    <text evidence="10">Involved in transporting aromatic amino acids across the cytoplasmic membrane.</text>
</comment>
<feature type="transmembrane region" description="Helical" evidence="10">
    <location>
        <begin position="282"/>
        <end position="303"/>
    </location>
</feature>
<dbReference type="PANTHER" id="PTHR46997:SF2">
    <property type="entry name" value="TYROSINE-SPECIFIC TRANSPORT SYSTEM"/>
    <property type="match status" value="1"/>
</dbReference>
<dbReference type="Pfam" id="PF03222">
    <property type="entry name" value="Trp_Tyr_perm"/>
    <property type="match status" value="1"/>
</dbReference>
<keyword evidence="5 10" id="KW-0997">Cell inner membrane</keyword>
<keyword evidence="8 10" id="KW-1133">Transmembrane helix</keyword>
<dbReference type="RefSeq" id="WP_016211248.1">
    <property type="nucleotide sequence ID" value="NZ_CP012413.1"/>
</dbReference>
<dbReference type="GO" id="GO:0015173">
    <property type="term" value="F:aromatic amino acid transmembrane transporter activity"/>
    <property type="evidence" value="ECO:0007669"/>
    <property type="project" value="UniProtKB-UniRule"/>
</dbReference>
<feature type="transmembrane region" description="Helical" evidence="10">
    <location>
        <begin position="80"/>
        <end position="109"/>
    </location>
</feature>
<dbReference type="PRINTS" id="PR00166">
    <property type="entry name" value="AROAAPRMEASE"/>
</dbReference>
<evidence type="ECO:0000256" key="6">
    <source>
        <dbReference type="ARBA" id="ARBA00022692"/>
    </source>
</evidence>
<comment type="subcellular location">
    <subcellularLocation>
        <location evidence="1 10">Cell inner membrane</location>
        <topology evidence="1 10">Multi-pass membrane protein</topology>
    </subcellularLocation>
</comment>
<dbReference type="NCBIfam" id="TIGR00837">
    <property type="entry name" value="araaP"/>
    <property type="match status" value="1"/>
</dbReference>
<proteinExistence type="inferred from homology"/>
<reference evidence="11 12" key="1">
    <citation type="submission" date="2019-04" db="EMBL/GenBank/DDBJ databases">
        <title>Complete genome sequencing of Piscirickettsia salmonis strain Psal-009.</title>
        <authorList>
            <person name="Schober I."/>
            <person name="Bunk B."/>
            <person name="Sproer C."/>
            <person name="Carril G.P."/>
            <person name="Riedel T."/>
            <person name="Flores-Herrera P.A."/>
            <person name="Nourdin-Galindo G."/>
            <person name="Marshall S.H."/>
            <person name="Overmann J."/>
        </authorList>
    </citation>
    <scope>NUCLEOTIDE SEQUENCE [LARGE SCALE GENOMIC DNA]</scope>
    <source>
        <strain evidence="11 12">Psal-009</strain>
    </source>
</reference>
<evidence type="ECO:0000256" key="2">
    <source>
        <dbReference type="ARBA" id="ARBA00005452"/>
    </source>
</evidence>
<keyword evidence="6 10" id="KW-0812">Transmembrane</keyword>